<accession>A0A024UNL9</accession>
<protein>
    <submittedName>
        <fullName evidence="2">Uncharacterized protein</fullName>
    </submittedName>
</protein>
<dbReference type="VEuPathDB" id="FungiDB:H310_01935"/>
<gene>
    <name evidence="2" type="ORF">H310_01935</name>
</gene>
<feature type="region of interest" description="Disordered" evidence="1">
    <location>
        <begin position="165"/>
        <end position="190"/>
    </location>
</feature>
<sequence>MLLVTSSSLEVGVEYLRLLSMRALTTAMRRCRGVKSTSPPRSAREYSVWLEDCLILWILLRIDASSTACTRAGGGMTPPPRIARGSASSTSVCPNAAASARMFSPLAFVWLTLAPAAKRASTTIAWPWIDAMPSGELPSRVRPALASTPWSRRYCTTSMCPPTEATRSGVTTLNSNPSGGDDEAGAGIRSSTSVTSKFVSRHIVRIMSRLAPWTAELTN</sequence>
<dbReference type="AlphaFoldDB" id="A0A024UNL9"/>
<organism evidence="2">
    <name type="scientific">Aphanomyces invadans</name>
    <dbReference type="NCBI Taxonomy" id="157072"/>
    <lineage>
        <taxon>Eukaryota</taxon>
        <taxon>Sar</taxon>
        <taxon>Stramenopiles</taxon>
        <taxon>Oomycota</taxon>
        <taxon>Saprolegniomycetes</taxon>
        <taxon>Saprolegniales</taxon>
        <taxon>Verrucalvaceae</taxon>
        <taxon>Aphanomyces</taxon>
    </lineage>
</organism>
<proteinExistence type="predicted"/>
<dbReference type="EMBL" id="KI913954">
    <property type="protein sequence ID" value="ETW07412.1"/>
    <property type="molecule type" value="Genomic_DNA"/>
</dbReference>
<feature type="compositionally biased region" description="Polar residues" evidence="1">
    <location>
        <begin position="165"/>
        <end position="178"/>
    </location>
</feature>
<dbReference type="RefSeq" id="XP_008863505.1">
    <property type="nucleotide sequence ID" value="XM_008865283.1"/>
</dbReference>
<evidence type="ECO:0000313" key="2">
    <source>
        <dbReference type="EMBL" id="ETW07412.1"/>
    </source>
</evidence>
<dbReference type="GeneID" id="20078985"/>
<reference evidence="2" key="1">
    <citation type="submission" date="2013-12" db="EMBL/GenBank/DDBJ databases">
        <title>The Genome Sequence of Aphanomyces invadans NJM9701.</title>
        <authorList>
            <consortium name="The Broad Institute Genomics Platform"/>
            <person name="Russ C."/>
            <person name="Tyler B."/>
            <person name="van West P."/>
            <person name="Dieguez-Uribeondo J."/>
            <person name="Young S.K."/>
            <person name="Zeng Q."/>
            <person name="Gargeya S."/>
            <person name="Fitzgerald M."/>
            <person name="Abouelleil A."/>
            <person name="Alvarado L."/>
            <person name="Chapman S.B."/>
            <person name="Gainer-Dewar J."/>
            <person name="Goldberg J."/>
            <person name="Griggs A."/>
            <person name="Gujja S."/>
            <person name="Hansen M."/>
            <person name="Howarth C."/>
            <person name="Imamovic A."/>
            <person name="Ireland A."/>
            <person name="Larimer J."/>
            <person name="McCowan C."/>
            <person name="Murphy C."/>
            <person name="Pearson M."/>
            <person name="Poon T.W."/>
            <person name="Priest M."/>
            <person name="Roberts A."/>
            <person name="Saif S."/>
            <person name="Shea T."/>
            <person name="Sykes S."/>
            <person name="Wortman J."/>
            <person name="Nusbaum C."/>
            <person name="Birren B."/>
        </authorList>
    </citation>
    <scope>NUCLEOTIDE SEQUENCE [LARGE SCALE GENOMIC DNA]</scope>
    <source>
        <strain evidence="2">NJM9701</strain>
    </source>
</reference>
<evidence type="ECO:0000256" key="1">
    <source>
        <dbReference type="SAM" id="MobiDB-lite"/>
    </source>
</evidence>
<name>A0A024UNL9_9STRA</name>